<sequence>MIDMTKFLIPALLGLTAATAAYAQAPAAAPAAAAAAQFSTENTDVGTLIDNPQTKAIVDKHIPGFSSNPQIEMARGMTLRAIQPYAGDQVTDAALAAIDADLARLPAKK</sequence>
<protein>
    <submittedName>
        <fullName evidence="2">Uncharacterized protein</fullName>
    </submittedName>
</protein>
<evidence type="ECO:0000313" key="3">
    <source>
        <dbReference type="Proteomes" id="UP000015525"/>
    </source>
</evidence>
<dbReference type="AlphaFoldDB" id="T0GRB7"/>
<name>T0GRB7_9SPHN</name>
<evidence type="ECO:0000256" key="1">
    <source>
        <dbReference type="SAM" id="SignalP"/>
    </source>
</evidence>
<proteinExistence type="predicted"/>
<keyword evidence="1" id="KW-0732">Signal</keyword>
<reference evidence="2 3" key="1">
    <citation type="journal article" date="2013" name="Genome Announc.">
        <title>Draft Genome Sequence of Sphingobium quisquiliarum Strain P25T, a Novel Hexachlorocyclohexane (HCH)-Degrading Bacterium Isolated from an HCH Dumpsite.</title>
        <authorList>
            <person name="Kumar Singh A."/>
            <person name="Sangwan N."/>
            <person name="Sharma A."/>
            <person name="Gupta V."/>
            <person name="Khurana J.P."/>
            <person name="Lal R."/>
        </authorList>
    </citation>
    <scope>NUCLEOTIDE SEQUENCE [LARGE SCALE GENOMIC DNA]</scope>
    <source>
        <strain evidence="2 3">P25</strain>
    </source>
</reference>
<evidence type="ECO:0000313" key="2">
    <source>
        <dbReference type="EMBL" id="EQB06426.1"/>
    </source>
</evidence>
<dbReference type="EMBL" id="ATHO01000098">
    <property type="protein sequence ID" value="EQB06426.1"/>
    <property type="molecule type" value="Genomic_DNA"/>
</dbReference>
<dbReference type="Proteomes" id="UP000015525">
    <property type="component" value="Unassembled WGS sequence"/>
</dbReference>
<dbReference type="PATRIC" id="fig|1329909.3.peg.2180"/>
<gene>
    <name evidence="2" type="ORF">L288_11280</name>
</gene>
<keyword evidence="3" id="KW-1185">Reference proteome</keyword>
<feature type="chain" id="PRO_5004563297" evidence="1">
    <location>
        <begin position="24"/>
        <end position="109"/>
    </location>
</feature>
<accession>T0GRB7</accession>
<feature type="signal peptide" evidence="1">
    <location>
        <begin position="1"/>
        <end position="23"/>
    </location>
</feature>
<organism evidence="2 3">
    <name type="scientific">Sphingobium quisquiliarum P25</name>
    <dbReference type="NCBI Taxonomy" id="1329909"/>
    <lineage>
        <taxon>Bacteria</taxon>
        <taxon>Pseudomonadati</taxon>
        <taxon>Pseudomonadota</taxon>
        <taxon>Alphaproteobacteria</taxon>
        <taxon>Sphingomonadales</taxon>
        <taxon>Sphingomonadaceae</taxon>
        <taxon>Sphingobium</taxon>
    </lineage>
</organism>
<comment type="caution">
    <text evidence="2">The sequence shown here is derived from an EMBL/GenBank/DDBJ whole genome shotgun (WGS) entry which is preliminary data.</text>
</comment>